<dbReference type="KEGG" id="mgor:H0P51_03580"/>
<accession>A0A7D6HYR9</accession>
<dbReference type="Proteomes" id="UP000510682">
    <property type="component" value="Chromosome"/>
</dbReference>
<evidence type="ECO:0008006" key="3">
    <source>
        <dbReference type="Google" id="ProtNLM"/>
    </source>
</evidence>
<reference evidence="1" key="2">
    <citation type="submission" date="2020-07" db="EMBL/GenBank/DDBJ databases">
        <authorList>
            <person name="Yu X."/>
        </authorList>
    </citation>
    <scope>NUCLEOTIDE SEQUENCE [LARGE SCALE GENOMIC DNA]</scope>
    <source>
        <strain evidence="1">24T</strain>
    </source>
</reference>
<gene>
    <name evidence="1" type="ORF">H0P51_03580</name>
</gene>
<dbReference type="AlphaFoldDB" id="A0A7D6HYR9"/>
<keyword evidence="2" id="KW-1185">Reference proteome</keyword>
<protein>
    <recommendedName>
        <fullName evidence="3">Alpha/beta hydrolase</fullName>
    </recommendedName>
</protein>
<proteinExistence type="predicted"/>
<dbReference type="RefSeq" id="WP_180916675.1">
    <property type="nucleotide sequence ID" value="NZ_CP059165.1"/>
</dbReference>
<evidence type="ECO:0000313" key="1">
    <source>
        <dbReference type="EMBL" id="QLL08075.1"/>
    </source>
</evidence>
<organism evidence="1 2">
    <name type="scientific">Mycobacterium vicinigordonae</name>
    <dbReference type="NCBI Taxonomy" id="1719132"/>
    <lineage>
        <taxon>Bacteria</taxon>
        <taxon>Bacillati</taxon>
        <taxon>Actinomycetota</taxon>
        <taxon>Actinomycetes</taxon>
        <taxon>Mycobacteriales</taxon>
        <taxon>Mycobacteriaceae</taxon>
        <taxon>Mycobacterium</taxon>
    </lineage>
</organism>
<reference evidence="1" key="1">
    <citation type="submission" date="2020-07" db="EMBL/GenBank/DDBJ databases">
        <title>Description of Mycobacterium gordonae subsp. intergordonae subsp.nov. and Mycobacterium gordonae subsp. gordonae subsp. nov.</title>
        <authorList>
            <person name="Huang H."/>
        </authorList>
    </citation>
    <scope>NUCLEOTIDE SEQUENCE [LARGE SCALE GENOMIC DNA]</scope>
    <source>
        <strain evidence="1">24T</strain>
    </source>
</reference>
<evidence type="ECO:0000313" key="2">
    <source>
        <dbReference type="Proteomes" id="UP000510682"/>
    </source>
</evidence>
<name>A0A7D6HYR9_9MYCO</name>
<dbReference type="EMBL" id="CP059165">
    <property type="protein sequence ID" value="QLL08075.1"/>
    <property type="molecule type" value="Genomic_DNA"/>
</dbReference>
<sequence>MPESAQDTQSCVLETGDAFFPLKWARRLRDLIPGITEVVTLDGARMHFPDYRAGELLAPLLTHWARHPD</sequence>